<keyword evidence="3" id="KW-1185">Reference proteome</keyword>
<gene>
    <name evidence="2" type="ORF">Golob_025755</name>
</gene>
<comment type="caution">
    <text evidence="2">The sequence shown here is derived from an EMBL/GenBank/DDBJ whole genome shotgun (WGS) entry which is preliminary data.</text>
</comment>
<organism evidence="2 3">
    <name type="scientific">Gossypium lobatum</name>
    <dbReference type="NCBI Taxonomy" id="34289"/>
    <lineage>
        <taxon>Eukaryota</taxon>
        <taxon>Viridiplantae</taxon>
        <taxon>Streptophyta</taxon>
        <taxon>Embryophyta</taxon>
        <taxon>Tracheophyta</taxon>
        <taxon>Spermatophyta</taxon>
        <taxon>Magnoliopsida</taxon>
        <taxon>eudicotyledons</taxon>
        <taxon>Gunneridae</taxon>
        <taxon>Pentapetalae</taxon>
        <taxon>rosids</taxon>
        <taxon>malvids</taxon>
        <taxon>Malvales</taxon>
        <taxon>Malvaceae</taxon>
        <taxon>Malvoideae</taxon>
        <taxon>Gossypium</taxon>
    </lineage>
</organism>
<dbReference type="Pfam" id="PF13456">
    <property type="entry name" value="RVT_3"/>
    <property type="match status" value="1"/>
</dbReference>
<dbReference type="GO" id="GO:0004523">
    <property type="term" value="F:RNA-DNA hybrid ribonuclease activity"/>
    <property type="evidence" value="ECO:0007669"/>
    <property type="project" value="InterPro"/>
</dbReference>
<dbReference type="CDD" id="cd06222">
    <property type="entry name" value="RNase_H_like"/>
    <property type="match status" value="1"/>
</dbReference>
<dbReference type="AlphaFoldDB" id="A0A7J8LT00"/>
<sequence length="89" mass="10334">MDIEFAEAEALKEGIMWIRNNNITRAVFETGCASLVNRFKSRKEDLSIFSFRLKEIFKLLESFIDVKIEYVAYSSNRVADSFCKLAINK</sequence>
<evidence type="ECO:0000313" key="3">
    <source>
        <dbReference type="Proteomes" id="UP000593572"/>
    </source>
</evidence>
<name>A0A7J8LT00_9ROSI</name>
<dbReference type="Proteomes" id="UP000593572">
    <property type="component" value="Unassembled WGS sequence"/>
</dbReference>
<evidence type="ECO:0000313" key="2">
    <source>
        <dbReference type="EMBL" id="MBA0555584.1"/>
    </source>
</evidence>
<proteinExistence type="predicted"/>
<reference evidence="2 3" key="1">
    <citation type="journal article" date="2019" name="Genome Biol. Evol.">
        <title>Insights into the evolution of the New World diploid cottons (Gossypium, subgenus Houzingenia) based on genome sequencing.</title>
        <authorList>
            <person name="Grover C.E."/>
            <person name="Arick M.A. 2nd"/>
            <person name="Thrash A."/>
            <person name="Conover J.L."/>
            <person name="Sanders W.S."/>
            <person name="Peterson D.G."/>
            <person name="Frelichowski J.E."/>
            <person name="Scheffler J.A."/>
            <person name="Scheffler B.E."/>
            <person name="Wendel J.F."/>
        </authorList>
    </citation>
    <scope>NUCLEOTIDE SEQUENCE [LARGE SCALE GENOMIC DNA]</scope>
    <source>
        <strain evidence="2">157</strain>
        <tissue evidence="2">Leaf</tissue>
    </source>
</reference>
<dbReference type="Gene3D" id="3.30.420.10">
    <property type="entry name" value="Ribonuclease H-like superfamily/Ribonuclease H"/>
    <property type="match status" value="1"/>
</dbReference>
<dbReference type="InterPro" id="IPR044730">
    <property type="entry name" value="RNase_H-like_dom_plant"/>
</dbReference>
<accession>A0A7J8LT00</accession>
<dbReference type="InterPro" id="IPR036397">
    <property type="entry name" value="RNaseH_sf"/>
</dbReference>
<dbReference type="GO" id="GO:0003676">
    <property type="term" value="F:nucleic acid binding"/>
    <property type="evidence" value="ECO:0007669"/>
    <property type="project" value="InterPro"/>
</dbReference>
<dbReference type="EMBL" id="JABEZX010000005">
    <property type="protein sequence ID" value="MBA0555584.1"/>
    <property type="molecule type" value="Genomic_DNA"/>
</dbReference>
<feature type="domain" description="RNase H type-1" evidence="1">
    <location>
        <begin position="2"/>
        <end position="86"/>
    </location>
</feature>
<evidence type="ECO:0000259" key="1">
    <source>
        <dbReference type="Pfam" id="PF13456"/>
    </source>
</evidence>
<protein>
    <recommendedName>
        <fullName evidence="1">RNase H type-1 domain-containing protein</fullName>
    </recommendedName>
</protein>
<dbReference type="InterPro" id="IPR002156">
    <property type="entry name" value="RNaseH_domain"/>
</dbReference>